<evidence type="ECO:0000256" key="6">
    <source>
        <dbReference type="SAM" id="MobiDB-lite"/>
    </source>
</evidence>
<feature type="region of interest" description="Disordered" evidence="6">
    <location>
        <begin position="1"/>
        <end position="20"/>
    </location>
</feature>
<keyword evidence="9" id="KW-1185">Reference proteome</keyword>
<keyword evidence="4 5" id="KW-0413">Isomerase</keyword>
<dbReference type="Gene3D" id="3.10.50.40">
    <property type="match status" value="1"/>
</dbReference>
<evidence type="ECO:0000256" key="2">
    <source>
        <dbReference type="ARBA" id="ARBA00013194"/>
    </source>
</evidence>
<evidence type="ECO:0000313" key="9">
    <source>
        <dbReference type="Proteomes" id="UP001363151"/>
    </source>
</evidence>
<evidence type="ECO:0000256" key="5">
    <source>
        <dbReference type="PROSITE-ProRule" id="PRU00277"/>
    </source>
</evidence>
<comment type="catalytic activity">
    <reaction evidence="1 5">
        <text>[protein]-peptidylproline (omega=180) = [protein]-peptidylproline (omega=0)</text>
        <dbReference type="Rhea" id="RHEA:16237"/>
        <dbReference type="Rhea" id="RHEA-COMP:10747"/>
        <dbReference type="Rhea" id="RHEA-COMP:10748"/>
        <dbReference type="ChEBI" id="CHEBI:83833"/>
        <dbReference type="ChEBI" id="CHEBI:83834"/>
        <dbReference type="EC" id="5.2.1.8"/>
    </reaction>
</comment>
<dbReference type="PANTHER" id="PTHR10516:SF443">
    <property type="entry name" value="FK506-BINDING PROTEIN 59-RELATED"/>
    <property type="match status" value="1"/>
</dbReference>
<dbReference type="EC" id="5.2.1.8" evidence="2 5"/>
<protein>
    <recommendedName>
        <fullName evidence="2 5">peptidylprolyl isomerase</fullName>
        <ecNumber evidence="2 5">5.2.1.8</ecNumber>
    </recommendedName>
</protein>
<evidence type="ECO:0000259" key="7">
    <source>
        <dbReference type="PROSITE" id="PS50059"/>
    </source>
</evidence>
<gene>
    <name evidence="8" type="ORF">SO694_00004321</name>
</gene>
<feature type="compositionally biased region" description="Polar residues" evidence="6">
    <location>
        <begin position="1"/>
        <end position="10"/>
    </location>
</feature>
<dbReference type="PROSITE" id="PS50059">
    <property type="entry name" value="FKBP_PPIASE"/>
    <property type="match status" value="1"/>
</dbReference>
<evidence type="ECO:0000256" key="1">
    <source>
        <dbReference type="ARBA" id="ARBA00000971"/>
    </source>
</evidence>
<dbReference type="InterPro" id="IPR050689">
    <property type="entry name" value="FKBP-type_PPIase"/>
</dbReference>
<evidence type="ECO:0000313" key="8">
    <source>
        <dbReference type="EMBL" id="KAK7249672.1"/>
    </source>
</evidence>
<keyword evidence="3 5" id="KW-0697">Rotamase</keyword>
<dbReference type="Proteomes" id="UP001363151">
    <property type="component" value="Unassembled WGS sequence"/>
</dbReference>
<dbReference type="Pfam" id="PF00254">
    <property type="entry name" value="FKBP_C"/>
    <property type="match status" value="1"/>
</dbReference>
<name>A0ABR1G8P0_AURAN</name>
<reference evidence="8 9" key="1">
    <citation type="submission" date="2024-03" db="EMBL/GenBank/DDBJ databases">
        <title>Aureococcus anophagefferens CCMP1851 and Kratosvirus quantuckense: Draft genome of a second virus-susceptible host strain in the model system.</title>
        <authorList>
            <person name="Chase E."/>
            <person name="Truchon A.R."/>
            <person name="Schepens W."/>
            <person name="Wilhelm S.W."/>
        </authorList>
    </citation>
    <scope>NUCLEOTIDE SEQUENCE [LARGE SCALE GENOMIC DNA]</scope>
    <source>
        <strain evidence="8 9">CCMP1851</strain>
    </source>
</reference>
<sequence length="177" mass="19447">MGVTVETSSPGDGVTFPQKGDKMKMHYTGTLKADGSKFDSSRDRGKAFEFTIGVGQVIKGWDEGVAKMSLGERATLQITADYGYGAAGHPPVIPENADLVFDVEVLAINGKKGFYTQAEFDKYKAKLDEWRSKQLAKYDDKPEWAAKKDAKHTDRAGFDAWLAAEIETNCSAVKIRD</sequence>
<evidence type="ECO:0000256" key="3">
    <source>
        <dbReference type="ARBA" id="ARBA00023110"/>
    </source>
</evidence>
<dbReference type="PANTHER" id="PTHR10516">
    <property type="entry name" value="PEPTIDYL-PROLYL CIS-TRANS ISOMERASE"/>
    <property type="match status" value="1"/>
</dbReference>
<dbReference type="InterPro" id="IPR001179">
    <property type="entry name" value="PPIase_FKBP_dom"/>
</dbReference>
<feature type="domain" description="PPIase FKBP-type" evidence="7">
    <location>
        <begin position="20"/>
        <end position="109"/>
    </location>
</feature>
<accession>A0ABR1G8P0</accession>
<evidence type="ECO:0000256" key="4">
    <source>
        <dbReference type="ARBA" id="ARBA00023235"/>
    </source>
</evidence>
<proteinExistence type="predicted"/>
<dbReference type="GO" id="GO:0016853">
    <property type="term" value="F:isomerase activity"/>
    <property type="evidence" value="ECO:0007669"/>
    <property type="project" value="UniProtKB-KW"/>
</dbReference>
<dbReference type="EMBL" id="JBBJCI010000040">
    <property type="protein sequence ID" value="KAK7249672.1"/>
    <property type="molecule type" value="Genomic_DNA"/>
</dbReference>
<organism evidence="8 9">
    <name type="scientific">Aureococcus anophagefferens</name>
    <name type="common">Harmful bloom alga</name>
    <dbReference type="NCBI Taxonomy" id="44056"/>
    <lineage>
        <taxon>Eukaryota</taxon>
        <taxon>Sar</taxon>
        <taxon>Stramenopiles</taxon>
        <taxon>Ochrophyta</taxon>
        <taxon>Pelagophyceae</taxon>
        <taxon>Pelagomonadales</taxon>
        <taxon>Pelagomonadaceae</taxon>
        <taxon>Aureococcus</taxon>
    </lineage>
</organism>
<comment type="caution">
    <text evidence="8">The sequence shown here is derived from an EMBL/GenBank/DDBJ whole genome shotgun (WGS) entry which is preliminary data.</text>
</comment>
<dbReference type="SUPFAM" id="SSF54534">
    <property type="entry name" value="FKBP-like"/>
    <property type="match status" value="1"/>
</dbReference>
<dbReference type="InterPro" id="IPR046357">
    <property type="entry name" value="PPIase_dom_sf"/>
</dbReference>